<sequence length="139" mass="16586">MKFFSEQTNNSILIFGFNTFRNLPNKIHLNKQNRAFYILSKDKIHPNKFIDNQFNSISDLKEFLATYNGKKDIYLCGGKFVYENFINYANEVYLTTVNNKLLNQTEDLVKLDLNNLLKDFKTNELIYKDKDIQIYQYKK</sequence>
<dbReference type="Pfam" id="PF00186">
    <property type="entry name" value="DHFR_1"/>
    <property type="match status" value="1"/>
</dbReference>
<protein>
    <submittedName>
        <fullName evidence="2">Dihydrofolate reductase</fullName>
    </submittedName>
</protein>
<dbReference type="EMBL" id="LS991951">
    <property type="protein sequence ID" value="SYV97452.1"/>
    <property type="molecule type" value="Genomic_DNA"/>
</dbReference>
<dbReference type="InterPro" id="IPR024072">
    <property type="entry name" value="DHFR-like_dom_sf"/>
</dbReference>
<keyword evidence="3" id="KW-1185">Reference proteome</keyword>
<evidence type="ECO:0000313" key="2">
    <source>
        <dbReference type="EMBL" id="SYV97452.1"/>
    </source>
</evidence>
<feature type="domain" description="DHFR" evidence="1">
    <location>
        <begin position="1"/>
        <end position="139"/>
    </location>
</feature>
<organism evidence="2 3">
    <name type="scientific">Mycoplasmopsis edwardii</name>
    <dbReference type="NCBI Taxonomy" id="53558"/>
    <lineage>
        <taxon>Bacteria</taxon>
        <taxon>Bacillati</taxon>
        <taxon>Mycoplasmatota</taxon>
        <taxon>Mycoplasmoidales</taxon>
        <taxon>Metamycoplasmataceae</taxon>
        <taxon>Mycoplasmopsis</taxon>
    </lineage>
</organism>
<dbReference type="Gene3D" id="3.40.430.10">
    <property type="entry name" value="Dihydrofolate Reductase, subunit A"/>
    <property type="match status" value="1"/>
</dbReference>
<dbReference type="SUPFAM" id="SSF53597">
    <property type="entry name" value="Dihydrofolate reductase-like"/>
    <property type="match status" value="1"/>
</dbReference>
<reference evidence="3" key="1">
    <citation type="submission" date="2018-06" db="EMBL/GenBank/DDBJ databases">
        <authorList>
            <consortium name="Pathogen Informatics"/>
        </authorList>
    </citation>
    <scope>NUCLEOTIDE SEQUENCE [LARGE SCALE GENOMIC DNA]</scope>
    <source>
        <strain evidence="3">NCTC10132</strain>
    </source>
</reference>
<dbReference type="InterPro" id="IPR001796">
    <property type="entry name" value="DHFR_dom"/>
</dbReference>
<dbReference type="GO" id="GO:0004146">
    <property type="term" value="F:dihydrofolate reductase activity"/>
    <property type="evidence" value="ECO:0007669"/>
    <property type="project" value="InterPro"/>
</dbReference>
<dbReference type="AlphaFoldDB" id="A0A3B0PKY7"/>
<accession>A0A3B0PKY7</accession>
<evidence type="ECO:0000313" key="3">
    <source>
        <dbReference type="Proteomes" id="UP000257559"/>
    </source>
</evidence>
<dbReference type="Proteomes" id="UP000257559">
    <property type="component" value="Chromosome"/>
</dbReference>
<evidence type="ECO:0000259" key="1">
    <source>
        <dbReference type="PROSITE" id="PS51330"/>
    </source>
</evidence>
<proteinExistence type="predicted"/>
<dbReference type="KEGG" id="medw:NCTC10132_00817"/>
<dbReference type="PROSITE" id="PS51330">
    <property type="entry name" value="DHFR_2"/>
    <property type="match status" value="1"/>
</dbReference>
<gene>
    <name evidence="2" type="ORF">NCTC10132_00817</name>
</gene>
<dbReference type="GO" id="GO:0046654">
    <property type="term" value="P:tetrahydrofolate biosynthetic process"/>
    <property type="evidence" value="ECO:0007669"/>
    <property type="project" value="InterPro"/>
</dbReference>
<name>A0A3B0PKY7_9BACT</name>